<dbReference type="CDD" id="cd11386">
    <property type="entry name" value="MCP_signal"/>
    <property type="match status" value="1"/>
</dbReference>
<dbReference type="PANTHER" id="PTHR32089:SF112">
    <property type="entry name" value="LYSOZYME-LIKE PROTEIN-RELATED"/>
    <property type="match status" value="1"/>
</dbReference>
<dbReference type="SMART" id="SM00283">
    <property type="entry name" value="MA"/>
    <property type="match status" value="1"/>
</dbReference>
<keyword evidence="3" id="KW-0472">Membrane</keyword>
<evidence type="ECO:0000256" key="1">
    <source>
        <dbReference type="ARBA" id="ARBA00023224"/>
    </source>
</evidence>
<dbReference type="SUPFAM" id="SSF58104">
    <property type="entry name" value="Methyl-accepting chemotaxis protein (MCP) signaling domain"/>
    <property type="match status" value="1"/>
</dbReference>
<dbReference type="PANTHER" id="PTHR32089">
    <property type="entry name" value="METHYL-ACCEPTING CHEMOTAXIS PROTEIN MCPB"/>
    <property type="match status" value="1"/>
</dbReference>
<dbReference type="EMBL" id="BSOG01000001">
    <property type="protein sequence ID" value="GLR12500.1"/>
    <property type="molecule type" value="Genomic_DNA"/>
</dbReference>
<proteinExistence type="predicted"/>
<dbReference type="RefSeq" id="WP_284195620.1">
    <property type="nucleotide sequence ID" value="NZ_BSOG01000001.1"/>
</dbReference>
<evidence type="ECO:0000313" key="5">
    <source>
        <dbReference type="EMBL" id="GLR12500.1"/>
    </source>
</evidence>
<evidence type="ECO:0000256" key="2">
    <source>
        <dbReference type="PROSITE-ProRule" id="PRU00284"/>
    </source>
</evidence>
<keyword evidence="3" id="KW-0812">Transmembrane</keyword>
<name>A0ABQ5YC16_9NEIS</name>
<keyword evidence="6" id="KW-1185">Reference proteome</keyword>
<keyword evidence="3" id="KW-1133">Transmembrane helix</keyword>
<protein>
    <submittedName>
        <fullName evidence="5">Methyl-accepting chemotaxis protein</fullName>
    </submittedName>
</protein>
<accession>A0ABQ5YC16</accession>
<dbReference type="Proteomes" id="UP001156706">
    <property type="component" value="Unassembled WGS sequence"/>
</dbReference>
<dbReference type="PROSITE" id="PS50111">
    <property type="entry name" value="CHEMOTAXIS_TRANSDUC_2"/>
    <property type="match status" value="1"/>
</dbReference>
<organism evidence="5 6">
    <name type="scientific">Chitinimonas prasina</name>
    <dbReference type="NCBI Taxonomy" id="1434937"/>
    <lineage>
        <taxon>Bacteria</taxon>
        <taxon>Pseudomonadati</taxon>
        <taxon>Pseudomonadota</taxon>
        <taxon>Betaproteobacteria</taxon>
        <taxon>Neisseriales</taxon>
        <taxon>Chitinibacteraceae</taxon>
        <taxon>Chitinimonas</taxon>
    </lineage>
</organism>
<feature type="transmembrane region" description="Helical" evidence="3">
    <location>
        <begin position="229"/>
        <end position="250"/>
    </location>
</feature>
<sequence>MYQLRLRSLFIWLTAASLLLVLLILFTLSRLSAAVDELSQAQANRYQSYLLADTLRQSSDDLTRLARTYVVTGDPAYERQYWDVIAIRNGDKPLPEAYHRIYWDFVAAGEAKPRPDGRPTALLDMMKAAGFSEAEFAKLNEAKANSDGLVKTETIAMNAVKGRFDDGQGGFSKTAEPDLELARRLMHDSAYHAEKARIMKPVDAFYQLMEQRTEGAVQAAQAKKTFDLWLVWLAIAINLAGLALGLAYTYRKLVQMLGGEPAIAAQAVHQVANGNLASPIAQAHEHSLLGRLRLMQQNLRELIGGIQSQAGRLGGDAGQLAQVAGTTLGQSQMQQELASEMAAAVENFAVGIHEIAANAREARQESQRAGSLSAQNHEAISAATAQVDALASRLIEANERMESLDGASQQVGAVVGVIKDVAEQTNLLALNAAIEAARAGEAGRGFAVVADEVRKLAERTAQSTREITHTLAQMRTGVEQAEQSVQAALGQIGGVVQTMSAAADSVNQVEQAANGTLARVDDLSDRLGEQQATSVELARHVESLAAMAEETKLGVESLDATSRGLHALSQSLGGAVARFAV</sequence>
<feature type="domain" description="Methyl-accepting transducer" evidence="4">
    <location>
        <begin position="309"/>
        <end position="545"/>
    </location>
</feature>
<comment type="caution">
    <text evidence="5">The sequence shown here is derived from an EMBL/GenBank/DDBJ whole genome shotgun (WGS) entry which is preliminary data.</text>
</comment>
<reference evidence="6" key="1">
    <citation type="journal article" date="2019" name="Int. J. Syst. Evol. Microbiol.">
        <title>The Global Catalogue of Microorganisms (GCM) 10K type strain sequencing project: providing services to taxonomists for standard genome sequencing and annotation.</title>
        <authorList>
            <consortium name="The Broad Institute Genomics Platform"/>
            <consortium name="The Broad Institute Genome Sequencing Center for Infectious Disease"/>
            <person name="Wu L."/>
            <person name="Ma J."/>
        </authorList>
    </citation>
    <scope>NUCLEOTIDE SEQUENCE [LARGE SCALE GENOMIC DNA]</scope>
    <source>
        <strain evidence="6">NBRC 110044</strain>
    </source>
</reference>
<evidence type="ECO:0000259" key="4">
    <source>
        <dbReference type="PROSITE" id="PS50111"/>
    </source>
</evidence>
<evidence type="ECO:0000256" key="3">
    <source>
        <dbReference type="SAM" id="Phobius"/>
    </source>
</evidence>
<dbReference type="Pfam" id="PF00015">
    <property type="entry name" value="MCPsignal"/>
    <property type="match status" value="1"/>
</dbReference>
<gene>
    <name evidence="5" type="ORF">GCM10007907_12900</name>
</gene>
<dbReference type="Gene3D" id="1.10.287.950">
    <property type="entry name" value="Methyl-accepting chemotaxis protein"/>
    <property type="match status" value="1"/>
</dbReference>
<dbReference type="InterPro" id="IPR004089">
    <property type="entry name" value="MCPsignal_dom"/>
</dbReference>
<evidence type="ECO:0000313" key="6">
    <source>
        <dbReference type="Proteomes" id="UP001156706"/>
    </source>
</evidence>
<keyword evidence="1 2" id="KW-0807">Transducer</keyword>